<dbReference type="Gene3D" id="2.40.160.50">
    <property type="entry name" value="membrane protein fhac: a member of the omp85/tpsb transporter family"/>
    <property type="match status" value="1"/>
</dbReference>
<protein>
    <recommendedName>
        <fullName evidence="8">Outer membrane protein assembly factor BamA</fullName>
    </recommendedName>
</protein>
<dbReference type="InterPro" id="IPR000184">
    <property type="entry name" value="Bac_surfAg_D15"/>
</dbReference>
<feature type="signal peptide" evidence="9">
    <location>
        <begin position="1"/>
        <end position="21"/>
    </location>
</feature>
<organism evidence="11 12">
    <name type="scientific">Candidatus Raymondbacteria bacterium RIFOXYD12_FULL_49_13</name>
    <dbReference type="NCBI Taxonomy" id="1817890"/>
    <lineage>
        <taxon>Bacteria</taxon>
        <taxon>Raymondiibacteriota</taxon>
    </lineage>
</organism>
<dbReference type="Proteomes" id="UP000179243">
    <property type="component" value="Unassembled WGS sequence"/>
</dbReference>
<keyword evidence="7" id="KW-0998">Cell outer membrane</keyword>
<evidence type="ECO:0000256" key="7">
    <source>
        <dbReference type="ARBA" id="ARBA00023237"/>
    </source>
</evidence>
<dbReference type="GO" id="GO:0071709">
    <property type="term" value="P:membrane assembly"/>
    <property type="evidence" value="ECO:0007669"/>
    <property type="project" value="InterPro"/>
</dbReference>
<evidence type="ECO:0000256" key="9">
    <source>
        <dbReference type="SAM" id="SignalP"/>
    </source>
</evidence>
<dbReference type="Gene3D" id="3.10.20.310">
    <property type="entry name" value="membrane protein fhac"/>
    <property type="match status" value="3"/>
</dbReference>
<evidence type="ECO:0000256" key="1">
    <source>
        <dbReference type="ARBA" id="ARBA00004370"/>
    </source>
</evidence>
<dbReference type="PANTHER" id="PTHR12815:SF47">
    <property type="entry name" value="TRANSLOCATION AND ASSEMBLY MODULE SUBUNIT TAMA"/>
    <property type="match status" value="1"/>
</dbReference>
<keyword evidence="5" id="KW-0677">Repeat</keyword>
<dbReference type="Pfam" id="PF07244">
    <property type="entry name" value="POTRA"/>
    <property type="match status" value="2"/>
</dbReference>
<keyword evidence="2" id="KW-1134">Transmembrane beta strand</keyword>
<comment type="caution">
    <text evidence="11">The sequence shown here is derived from an EMBL/GenBank/DDBJ whole genome shotgun (WGS) entry which is preliminary data.</text>
</comment>
<dbReference type="Pfam" id="PF01103">
    <property type="entry name" value="Omp85"/>
    <property type="match status" value="1"/>
</dbReference>
<proteinExistence type="predicted"/>
<comment type="subcellular location">
    <subcellularLocation>
        <location evidence="1">Membrane</location>
    </subcellularLocation>
</comment>
<evidence type="ECO:0000313" key="11">
    <source>
        <dbReference type="EMBL" id="OGK03343.1"/>
    </source>
</evidence>
<evidence type="ECO:0000256" key="2">
    <source>
        <dbReference type="ARBA" id="ARBA00022452"/>
    </source>
</evidence>
<dbReference type="GO" id="GO:0009279">
    <property type="term" value="C:cell outer membrane"/>
    <property type="evidence" value="ECO:0007669"/>
    <property type="project" value="UniProtKB-UniRule"/>
</dbReference>
<evidence type="ECO:0000256" key="8">
    <source>
        <dbReference type="NCBIfam" id="TIGR03303"/>
    </source>
</evidence>
<keyword evidence="4 9" id="KW-0732">Signal</keyword>
<dbReference type="InterPro" id="IPR034746">
    <property type="entry name" value="POTRA"/>
</dbReference>
<reference evidence="11 12" key="1">
    <citation type="journal article" date="2016" name="Nat. Commun.">
        <title>Thousands of microbial genomes shed light on interconnected biogeochemical processes in an aquifer system.</title>
        <authorList>
            <person name="Anantharaman K."/>
            <person name="Brown C.T."/>
            <person name="Hug L.A."/>
            <person name="Sharon I."/>
            <person name="Castelle C.J."/>
            <person name="Probst A.J."/>
            <person name="Thomas B.C."/>
            <person name="Singh A."/>
            <person name="Wilkins M.J."/>
            <person name="Karaoz U."/>
            <person name="Brodie E.L."/>
            <person name="Williams K.H."/>
            <person name="Hubbard S.S."/>
            <person name="Banfield J.F."/>
        </authorList>
    </citation>
    <scope>NUCLEOTIDE SEQUENCE [LARGE SCALE GENOMIC DNA]</scope>
</reference>
<dbReference type="AlphaFoldDB" id="A0A1F7F9N6"/>
<evidence type="ECO:0000256" key="6">
    <source>
        <dbReference type="ARBA" id="ARBA00023136"/>
    </source>
</evidence>
<feature type="chain" id="PRO_5009528513" description="Outer membrane protein assembly factor BamA" evidence="9">
    <location>
        <begin position="22"/>
        <end position="595"/>
    </location>
</feature>
<feature type="domain" description="POTRA" evidence="10">
    <location>
        <begin position="115"/>
        <end position="193"/>
    </location>
</feature>
<dbReference type="PANTHER" id="PTHR12815">
    <property type="entry name" value="SORTING AND ASSEMBLY MACHINERY SAMM50 PROTEIN FAMILY MEMBER"/>
    <property type="match status" value="1"/>
</dbReference>
<accession>A0A1F7F9N6</accession>
<dbReference type="EMBL" id="MFYX01000091">
    <property type="protein sequence ID" value="OGK03343.1"/>
    <property type="molecule type" value="Genomic_DNA"/>
</dbReference>
<evidence type="ECO:0000256" key="3">
    <source>
        <dbReference type="ARBA" id="ARBA00022692"/>
    </source>
</evidence>
<evidence type="ECO:0000313" key="12">
    <source>
        <dbReference type="Proteomes" id="UP000179243"/>
    </source>
</evidence>
<dbReference type="PROSITE" id="PS51779">
    <property type="entry name" value="POTRA"/>
    <property type="match status" value="1"/>
</dbReference>
<evidence type="ECO:0000259" key="10">
    <source>
        <dbReference type="PROSITE" id="PS51779"/>
    </source>
</evidence>
<sequence length="595" mass="65460">MNNRTLLVCITALFCVCAANAKAPQSRLKVLSLAFSGNSSFSDKQLQRTMVTRQSKLFFSQYFHQALFNHDLENVTLYYKENGFLDVHISDTSVAIDSAARKVSIRIAIVEGALYHVRSAGISGNSIYPDSTLLRLAAVGPGDIFRKNTIRDSLANITNLYTENGYLDARVEPVFSVDIGSHSVDVSIVIDEGAQFHLSQTIYKGLKRTKLSVVERELVLDREKPIAVSQLLRSQRQLYLTGLFQAVYIHPVPAASGDSSMKDILIELREEKAITLNMSAGYGTEEKARVRFEVTHDNIAGTARKIGCAAKLSVLQQEIEASFTDPWAFGIHLRTDVSAYVGFLEEPGYNLFRRGGKLVFGQALGDNLTLSLTTKYENADLSNIRVSAIPDTLTANVRSIMPAITYDTRDNLFNARSGVYLGWTNELAGAVFNGTNNFVRSIVSGKYFHSLRPPTVLATALEAGWIGSYGNSKEIPPNERLYTGGINSIRGFAYQSVGPIDNNGVPLGGMFKVVWNLVEIRQVIYKMVGMALFFDAGNVWANAGDFSFGSLRFSPGIGLRVNTPIGIVRSDFAINPVPQNTESWYNIGFNVGQAF</sequence>
<gene>
    <name evidence="11" type="ORF">A2519_15345</name>
</gene>
<keyword evidence="3" id="KW-0812">Transmembrane</keyword>
<name>A0A1F7F9N6_UNCRA</name>
<evidence type="ECO:0000256" key="4">
    <source>
        <dbReference type="ARBA" id="ARBA00022729"/>
    </source>
</evidence>
<evidence type="ECO:0000256" key="5">
    <source>
        <dbReference type="ARBA" id="ARBA00022737"/>
    </source>
</evidence>
<dbReference type="NCBIfam" id="TIGR03303">
    <property type="entry name" value="OM_YaeT"/>
    <property type="match status" value="1"/>
</dbReference>
<keyword evidence="6" id="KW-0472">Membrane</keyword>
<dbReference type="InterPro" id="IPR023707">
    <property type="entry name" value="OM_assembly_BamA"/>
</dbReference>
<dbReference type="InterPro" id="IPR010827">
    <property type="entry name" value="BamA/TamA_POTRA"/>
</dbReference>
<dbReference type="InterPro" id="IPR039910">
    <property type="entry name" value="D15-like"/>
</dbReference>